<feature type="signal peptide" evidence="1">
    <location>
        <begin position="1"/>
        <end position="19"/>
    </location>
</feature>
<dbReference type="PANTHER" id="PTHR33649:SF4">
    <property type="entry name" value="PAR1 PROTEIN"/>
    <property type="match status" value="1"/>
</dbReference>
<dbReference type="InterPro" id="IPR009489">
    <property type="entry name" value="PAR1"/>
</dbReference>
<dbReference type="PANTHER" id="PTHR33649">
    <property type="entry name" value="PAR1 PROTEIN"/>
    <property type="match status" value="1"/>
</dbReference>
<keyword evidence="3" id="KW-1185">Reference proteome</keyword>
<feature type="chain" id="PRO_5044799792" description="PAR1 protein" evidence="1">
    <location>
        <begin position="20"/>
        <end position="190"/>
    </location>
</feature>
<sequence length="190" mass="20343">MMKMVLFFTFFLFLGGSLGELVCEELPVGMCSFSISSSGNRCLLETYESDEGMMKLKCETSKVAAMNLHEYIESDECVSACGVDRNSVGISSDTLLESQFTLKLCSPQCYQSCPNIVELYYNLALAEGVFLPELCKDQRRSQRRSVIQLQSSSAASGPISAASGPIAASALAPVGSSESSFLVDGAPAPL</sequence>
<evidence type="ECO:0000313" key="2">
    <source>
        <dbReference type="EMBL" id="KAL3829095.1"/>
    </source>
</evidence>
<dbReference type="Pfam" id="PF06521">
    <property type="entry name" value="PAR1"/>
    <property type="match status" value="1"/>
</dbReference>
<gene>
    <name evidence="2" type="ORF">ACJIZ3_017897</name>
</gene>
<comment type="caution">
    <text evidence="2">The sequence shown here is derived from an EMBL/GenBank/DDBJ whole genome shotgun (WGS) entry which is preliminary data.</text>
</comment>
<protein>
    <recommendedName>
        <fullName evidence="4">PAR1 protein</fullName>
    </recommendedName>
</protein>
<reference evidence="2 3" key="1">
    <citation type="submission" date="2024-12" db="EMBL/GenBank/DDBJ databases">
        <title>The unique morphological basis and parallel evolutionary history of personate flowers in Penstemon.</title>
        <authorList>
            <person name="Depatie T.H."/>
            <person name="Wessinger C.A."/>
        </authorList>
    </citation>
    <scope>NUCLEOTIDE SEQUENCE [LARGE SCALE GENOMIC DNA]</scope>
    <source>
        <strain evidence="2">WTNN_2</strain>
        <tissue evidence="2">Leaf</tissue>
    </source>
</reference>
<name>A0ABD3SXB1_9LAMI</name>
<evidence type="ECO:0000256" key="1">
    <source>
        <dbReference type="SAM" id="SignalP"/>
    </source>
</evidence>
<proteinExistence type="predicted"/>
<dbReference type="EMBL" id="JBJXBP010000005">
    <property type="protein sequence ID" value="KAL3829095.1"/>
    <property type="molecule type" value="Genomic_DNA"/>
</dbReference>
<accession>A0ABD3SXB1</accession>
<dbReference type="AlphaFoldDB" id="A0ABD3SXB1"/>
<evidence type="ECO:0008006" key="4">
    <source>
        <dbReference type="Google" id="ProtNLM"/>
    </source>
</evidence>
<evidence type="ECO:0000313" key="3">
    <source>
        <dbReference type="Proteomes" id="UP001634393"/>
    </source>
</evidence>
<organism evidence="2 3">
    <name type="scientific">Penstemon smallii</name>
    <dbReference type="NCBI Taxonomy" id="265156"/>
    <lineage>
        <taxon>Eukaryota</taxon>
        <taxon>Viridiplantae</taxon>
        <taxon>Streptophyta</taxon>
        <taxon>Embryophyta</taxon>
        <taxon>Tracheophyta</taxon>
        <taxon>Spermatophyta</taxon>
        <taxon>Magnoliopsida</taxon>
        <taxon>eudicotyledons</taxon>
        <taxon>Gunneridae</taxon>
        <taxon>Pentapetalae</taxon>
        <taxon>asterids</taxon>
        <taxon>lamiids</taxon>
        <taxon>Lamiales</taxon>
        <taxon>Plantaginaceae</taxon>
        <taxon>Cheloneae</taxon>
        <taxon>Penstemon</taxon>
    </lineage>
</organism>
<dbReference type="Proteomes" id="UP001634393">
    <property type="component" value="Unassembled WGS sequence"/>
</dbReference>
<keyword evidence="1" id="KW-0732">Signal</keyword>